<evidence type="ECO:0000313" key="5">
    <source>
        <dbReference type="Proteomes" id="UP000094236"/>
    </source>
</evidence>
<dbReference type="GO" id="GO:0005737">
    <property type="term" value="C:cytoplasm"/>
    <property type="evidence" value="ECO:0007669"/>
    <property type="project" value="EnsemblFungi"/>
</dbReference>
<protein>
    <recommendedName>
        <fullName evidence="3">C2H2-type domain-containing protein</fullName>
    </recommendedName>
</protein>
<keyword evidence="1" id="KW-0479">Metal-binding</keyword>
<dbReference type="AlphaFoldDB" id="A0A1E4TYW2"/>
<dbReference type="Pfam" id="PF12756">
    <property type="entry name" value="zf-C2H2_2"/>
    <property type="match status" value="1"/>
</dbReference>
<reference evidence="5" key="1">
    <citation type="submission" date="2016-05" db="EMBL/GenBank/DDBJ databases">
        <title>Comparative genomics of biotechnologically important yeasts.</title>
        <authorList>
            <consortium name="DOE Joint Genome Institute"/>
            <person name="Riley R."/>
            <person name="Haridas S."/>
            <person name="Wolfe K.H."/>
            <person name="Lopes M.R."/>
            <person name="Hittinger C.T."/>
            <person name="Goker M."/>
            <person name="Salamov A."/>
            <person name="Wisecaver J."/>
            <person name="Long T.M."/>
            <person name="Aerts A.L."/>
            <person name="Barry K."/>
            <person name="Choi C."/>
            <person name="Clum A."/>
            <person name="Coughlan A.Y."/>
            <person name="Deshpande S."/>
            <person name="Douglass A.P."/>
            <person name="Hanson S.J."/>
            <person name="Klenk H.-P."/>
            <person name="Labutti K."/>
            <person name="Lapidus A."/>
            <person name="Lindquist E."/>
            <person name="Lipzen A."/>
            <person name="Meier-Kolthoff J.P."/>
            <person name="Ohm R.A."/>
            <person name="Otillar R.P."/>
            <person name="Pangilinan J."/>
            <person name="Peng Y."/>
            <person name="Rokas A."/>
            <person name="Rosa C.A."/>
            <person name="Scheuner C."/>
            <person name="Sibirny A.A."/>
            <person name="Slot J.C."/>
            <person name="Stielow J.B."/>
            <person name="Sun H."/>
            <person name="Kurtzman C.P."/>
            <person name="Blackwell M."/>
            <person name="Grigoriev I.V."/>
            <person name="Jeffries T.W."/>
        </authorList>
    </citation>
    <scope>NUCLEOTIDE SEQUENCE [LARGE SCALE GENOMIC DNA]</scope>
    <source>
        <strain evidence="5">NRRL Y-2460</strain>
    </source>
</reference>
<feature type="compositionally biased region" description="Basic and acidic residues" evidence="2">
    <location>
        <begin position="57"/>
        <end position="70"/>
    </location>
</feature>
<dbReference type="SMART" id="SM00355">
    <property type="entry name" value="ZnF_C2H2"/>
    <property type="match status" value="3"/>
</dbReference>
<dbReference type="Proteomes" id="UP000094236">
    <property type="component" value="Unassembled WGS sequence"/>
</dbReference>
<feature type="region of interest" description="Disordered" evidence="2">
    <location>
        <begin position="57"/>
        <end position="98"/>
    </location>
</feature>
<evidence type="ECO:0000256" key="1">
    <source>
        <dbReference type="PROSITE-ProRule" id="PRU00042"/>
    </source>
</evidence>
<sequence length="424" mass="48904">MHYTCNSCGLGFAEPDDQRAHMKSEWHRYNLKRRVAQLPAVTEDAFNSKLASLSINDETKNNSEDKDSTKGRSRKGGKSKEEVQKTITKKEQRRREKEELLKKKNQLLESAGISVHNKADKVEKPILEEKELNSIEEIANDHSQTFEVLAAQEPLQEEDLTEEQLLEEKLKNRVEIPKNHCLFCNKKYPNLDESVNHMFKNHGLYIPEQKYLVDKEGLIQYLSEKIGLGNICIVCSYQGRSIEAVRAHMLSKSHCKIPYETEDEKLEISEFYDFSSTYQDSNSPSKSKIVIQDAKESTGEEDDEWEDVDSEDEESTGDLSDGEVPQELSYYNGYELHLPSGAVVGHRSLQRYYRQNLRPDLVLSEGQGTVIAAETRRLASLYDKKALAERKRIWKRQSKANDTNDRRAAKFINNQPHYRDQLLQ</sequence>
<evidence type="ECO:0000256" key="2">
    <source>
        <dbReference type="SAM" id="MobiDB-lite"/>
    </source>
</evidence>
<dbReference type="GO" id="GO:0000278">
    <property type="term" value="P:mitotic cell cycle"/>
    <property type="evidence" value="ECO:0007669"/>
    <property type="project" value="EnsemblFungi"/>
</dbReference>
<dbReference type="GO" id="GO:0006913">
    <property type="term" value="P:nucleocytoplasmic transport"/>
    <property type="evidence" value="ECO:0007669"/>
    <property type="project" value="EnsemblFungi"/>
</dbReference>
<organism evidence="4 5">
    <name type="scientific">Pachysolen tannophilus NRRL Y-2460</name>
    <dbReference type="NCBI Taxonomy" id="669874"/>
    <lineage>
        <taxon>Eukaryota</taxon>
        <taxon>Fungi</taxon>
        <taxon>Dikarya</taxon>
        <taxon>Ascomycota</taxon>
        <taxon>Saccharomycotina</taxon>
        <taxon>Pichiomycetes</taxon>
        <taxon>Pachysolenaceae</taxon>
        <taxon>Pachysolen</taxon>
    </lineage>
</organism>
<gene>
    <name evidence="4" type="ORF">PACTADRAFT_74519</name>
</gene>
<dbReference type="PROSITE" id="PS50157">
    <property type="entry name" value="ZINC_FINGER_C2H2_2"/>
    <property type="match status" value="1"/>
</dbReference>
<dbReference type="InterPro" id="IPR036236">
    <property type="entry name" value="Znf_C2H2_sf"/>
</dbReference>
<dbReference type="PROSITE" id="PS00028">
    <property type="entry name" value="ZINC_FINGER_C2H2_1"/>
    <property type="match status" value="1"/>
</dbReference>
<dbReference type="PANTHER" id="PTHR13182:SF21">
    <property type="entry name" value="CYTOPLASMIC 60S SUBUNIT BIOGENESIS FACTOR REI1"/>
    <property type="match status" value="1"/>
</dbReference>
<dbReference type="STRING" id="669874.A0A1E4TYW2"/>
<keyword evidence="5" id="KW-1185">Reference proteome</keyword>
<dbReference type="GO" id="GO:0042273">
    <property type="term" value="P:ribosomal large subunit biogenesis"/>
    <property type="evidence" value="ECO:0007669"/>
    <property type="project" value="EnsemblFungi"/>
</dbReference>
<name>A0A1E4TYW2_PACTA</name>
<dbReference type="GO" id="GO:0007117">
    <property type="term" value="P:budding cell bud growth"/>
    <property type="evidence" value="ECO:0007669"/>
    <property type="project" value="EnsemblFungi"/>
</dbReference>
<feature type="domain" description="C2H2-type" evidence="3">
    <location>
        <begin position="3"/>
        <end position="27"/>
    </location>
</feature>
<feature type="compositionally biased region" description="Basic and acidic residues" evidence="2">
    <location>
        <begin position="78"/>
        <end position="98"/>
    </location>
</feature>
<dbReference type="EMBL" id="KV454012">
    <property type="protein sequence ID" value="ODV96924.1"/>
    <property type="molecule type" value="Genomic_DNA"/>
</dbReference>
<dbReference type="SUPFAM" id="SSF57667">
    <property type="entry name" value="beta-beta-alpha zinc fingers"/>
    <property type="match status" value="1"/>
</dbReference>
<dbReference type="GO" id="GO:0030687">
    <property type="term" value="C:preribosome, large subunit precursor"/>
    <property type="evidence" value="ECO:0007669"/>
    <property type="project" value="EnsemblFungi"/>
</dbReference>
<proteinExistence type="predicted"/>
<dbReference type="GO" id="GO:0008270">
    <property type="term" value="F:zinc ion binding"/>
    <property type="evidence" value="ECO:0007669"/>
    <property type="project" value="UniProtKB-KW"/>
</dbReference>
<feature type="compositionally biased region" description="Polar residues" evidence="2">
    <location>
        <begin position="277"/>
        <end position="286"/>
    </location>
</feature>
<accession>A0A1E4TYW2</accession>
<feature type="region of interest" description="Disordered" evidence="2">
    <location>
        <begin position="397"/>
        <end position="424"/>
    </location>
</feature>
<keyword evidence="1" id="KW-0862">Zinc</keyword>
<feature type="compositionally biased region" description="Acidic residues" evidence="2">
    <location>
        <begin position="299"/>
        <end position="316"/>
    </location>
</feature>
<evidence type="ECO:0000259" key="3">
    <source>
        <dbReference type="PROSITE" id="PS50157"/>
    </source>
</evidence>
<feature type="region of interest" description="Disordered" evidence="2">
    <location>
        <begin position="277"/>
        <end position="324"/>
    </location>
</feature>
<dbReference type="PANTHER" id="PTHR13182">
    <property type="entry name" value="ZINC FINGER PROTEIN 622"/>
    <property type="match status" value="1"/>
</dbReference>
<dbReference type="OrthoDB" id="19329at2759"/>
<dbReference type="InterPro" id="IPR013087">
    <property type="entry name" value="Znf_C2H2_type"/>
</dbReference>
<keyword evidence="1" id="KW-0863">Zinc-finger</keyword>
<evidence type="ECO:0000313" key="4">
    <source>
        <dbReference type="EMBL" id="ODV96924.1"/>
    </source>
</evidence>
<dbReference type="InterPro" id="IPR041661">
    <property type="entry name" value="ZN622/Rei1/Reh1_Znf-C2H2"/>
</dbReference>
<dbReference type="InterPro" id="IPR040025">
    <property type="entry name" value="Znf622/Rei1/Reh1"/>
</dbReference>